<evidence type="ECO:0000256" key="1">
    <source>
        <dbReference type="SAM" id="Coils"/>
    </source>
</evidence>
<dbReference type="InParanoid" id="A0A078AKT4"/>
<keyword evidence="4" id="KW-1185">Reference proteome</keyword>
<evidence type="ECO:0000256" key="2">
    <source>
        <dbReference type="SAM" id="MobiDB-lite"/>
    </source>
</evidence>
<name>A0A078AKT4_STYLE</name>
<feature type="coiled-coil region" evidence="1">
    <location>
        <begin position="192"/>
        <end position="244"/>
    </location>
</feature>
<reference evidence="3 4" key="1">
    <citation type="submission" date="2014-06" db="EMBL/GenBank/DDBJ databases">
        <authorList>
            <person name="Swart Estienne"/>
        </authorList>
    </citation>
    <scope>NUCLEOTIDE SEQUENCE [LARGE SCALE GENOMIC DNA]</scope>
    <source>
        <strain evidence="3 4">130c</strain>
    </source>
</reference>
<feature type="region of interest" description="Disordered" evidence="2">
    <location>
        <begin position="87"/>
        <end position="112"/>
    </location>
</feature>
<sequence>MYKIQGLLKIKDKEYAKKKKKYKKKLIKSVEIIQMLKRQLELAKSNLQPQTNKDYINLGENDPIIYNTQTDNSKNSFSQKVIELKRKEKRRKTTEQRQQYMQNSSEPNSRRKLNFKLSQEKSAASELLQKSIEIMDSYNTNQRSIQINVNNSLNRDLTINDQSKINSSPSFQLSPTKQSQQNGNSHINLKEIQMLKNEVNSFTNQIQNFRLSQSKEQNQKSRVLEDIQNKLSNIRETYQDQMQLRKQDEQNKKEKILIDNYLKHEDEKMEEKLKQLRRHKYMITQSLDAGRIKDERNQEIMRMVQERSFQNQINPDKNTLIIQSQEQNRSVQNFIVNPATRTGHNQSNTSIHIQENSSQLRASYEQNKYYQKALSINQSLNNSNANEKRYVGINQLLLNFKSQ</sequence>
<dbReference type="EMBL" id="CCKQ01009901">
    <property type="protein sequence ID" value="CDW81408.1"/>
    <property type="molecule type" value="Genomic_DNA"/>
</dbReference>
<keyword evidence="1" id="KW-0175">Coiled coil</keyword>
<evidence type="ECO:0000313" key="4">
    <source>
        <dbReference type="Proteomes" id="UP000039865"/>
    </source>
</evidence>
<feature type="region of interest" description="Disordered" evidence="2">
    <location>
        <begin position="161"/>
        <end position="183"/>
    </location>
</feature>
<organism evidence="3 4">
    <name type="scientific">Stylonychia lemnae</name>
    <name type="common">Ciliate</name>
    <dbReference type="NCBI Taxonomy" id="5949"/>
    <lineage>
        <taxon>Eukaryota</taxon>
        <taxon>Sar</taxon>
        <taxon>Alveolata</taxon>
        <taxon>Ciliophora</taxon>
        <taxon>Intramacronucleata</taxon>
        <taxon>Spirotrichea</taxon>
        <taxon>Stichotrichia</taxon>
        <taxon>Sporadotrichida</taxon>
        <taxon>Oxytrichidae</taxon>
        <taxon>Stylonychinae</taxon>
        <taxon>Stylonychia</taxon>
    </lineage>
</organism>
<gene>
    <name evidence="3" type="primary">Contig17394.g18503</name>
    <name evidence="3" type="ORF">STYLEM_10424</name>
</gene>
<dbReference type="Proteomes" id="UP000039865">
    <property type="component" value="Unassembled WGS sequence"/>
</dbReference>
<evidence type="ECO:0000313" key="3">
    <source>
        <dbReference type="EMBL" id="CDW81408.1"/>
    </source>
</evidence>
<protein>
    <submittedName>
        <fullName evidence="3">Uncharacterized protein</fullName>
    </submittedName>
</protein>
<dbReference type="AlphaFoldDB" id="A0A078AKT4"/>
<accession>A0A078AKT4</accession>
<proteinExistence type="predicted"/>